<accession>F6GZK7</accession>
<dbReference type="SMART" id="SM00666">
    <property type="entry name" value="PB1"/>
    <property type="match status" value="1"/>
</dbReference>
<dbReference type="PANTHER" id="PTHR31066:SF85">
    <property type="entry name" value="OS02G0809100 PROTEIN"/>
    <property type="match status" value="1"/>
</dbReference>
<organism evidence="3 4">
    <name type="scientific">Vitis vinifera</name>
    <name type="common">Grape</name>
    <dbReference type="NCBI Taxonomy" id="29760"/>
    <lineage>
        <taxon>Eukaryota</taxon>
        <taxon>Viridiplantae</taxon>
        <taxon>Streptophyta</taxon>
        <taxon>Embryophyta</taxon>
        <taxon>Tracheophyta</taxon>
        <taxon>Spermatophyta</taxon>
        <taxon>Magnoliopsida</taxon>
        <taxon>eudicotyledons</taxon>
        <taxon>Gunneridae</taxon>
        <taxon>Pentapetalae</taxon>
        <taxon>rosids</taxon>
        <taxon>Vitales</taxon>
        <taxon>Vitaceae</taxon>
        <taxon>Viteae</taxon>
        <taxon>Vitis</taxon>
    </lineage>
</organism>
<evidence type="ECO:0000313" key="4">
    <source>
        <dbReference type="Proteomes" id="UP000009183"/>
    </source>
</evidence>
<dbReference type="SUPFAM" id="SSF54277">
    <property type="entry name" value="CAD &amp; PB1 domains"/>
    <property type="match status" value="1"/>
</dbReference>
<dbReference type="FunCoup" id="F6GZK7">
    <property type="interactions" value="1076"/>
</dbReference>
<dbReference type="Gene3D" id="3.10.20.90">
    <property type="entry name" value="Phosphatidylinositol 3-kinase Catalytic Subunit, Chain A, domain 1"/>
    <property type="match status" value="1"/>
</dbReference>
<dbReference type="eggNOG" id="ENOG502QUUM">
    <property type="taxonomic scope" value="Eukaryota"/>
</dbReference>
<dbReference type="CDD" id="cd06410">
    <property type="entry name" value="PB1_UP2"/>
    <property type="match status" value="1"/>
</dbReference>
<reference evidence="4" key="1">
    <citation type="journal article" date="2007" name="Nature">
        <title>The grapevine genome sequence suggests ancestral hexaploidization in major angiosperm phyla.</title>
        <authorList>
            <consortium name="The French-Italian Public Consortium for Grapevine Genome Characterization."/>
            <person name="Jaillon O."/>
            <person name="Aury J.-M."/>
            <person name="Noel B."/>
            <person name="Policriti A."/>
            <person name="Clepet C."/>
            <person name="Casagrande A."/>
            <person name="Choisne N."/>
            <person name="Aubourg S."/>
            <person name="Vitulo N."/>
            <person name="Jubin C."/>
            <person name="Vezzi A."/>
            <person name="Legeai F."/>
            <person name="Hugueney P."/>
            <person name="Dasilva C."/>
            <person name="Horner D."/>
            <person name="Mica E."/>
            <person name="Jublot D."/>
            <person name="Poulain J."/>
            <person name="Bruyere C."/>
            <person name="Billault A."/>
            <person name="Segurens B."/>
            <person name="Gouyvenoux M."/>
            <person name="Ugarte E."/>
            <person name="Cattonaro F."/>
            <person name="Anthouard V."/>
            <person name="Vico V."/>
            <person name="Del Fabbro C."/>
            <person name="Alaux M."/>
            <person name="Di Gaspero G."/>
            <person name="Dumas V."/>
            <person name="Felice N."/>
            <person name="Paillard S."/>
            <person name="Juman I."/>
            <person name="Moroldo M."/>
            <person name="Scalabrin S."/>
            <person name="Canaguier A."/>
            <person name="Le Clainche I."/>
            <person name="Malacrida G."/>
            <person name="Durand E."/>
            <person name="Pesole G."/>
            <person name="Laucou V."/>
            <person name="Chatelet P."/>
            <person name="Merdinoglu D."/>
            <person name="Delledonne M."/>
            <person name="Pezzotti M."/>
            <person name="Lecharny A."/>
            <person name="Scarpelli C."/>
            <person name="Artiguenave F."/>
            <person name="Pe M.E."/>
            <person name="Valle G."/>
            <person name="Morgante M."/>
            <person name="Caboche M."/>
            <person name="Adam-Blondon A.-F."/>
            <person name="Weissenbach J."/>
            <person name="Quetier F."/>
            <person name="Wincker P."/>
        </authorList>
    </citation>
    <scope>NUCLEOTIDE SEQUENCE [LARGE SCALE GENOMIC DNA]</scope>
    <source>
        <strain evidence="4">cv. Pinot noir / PN40024</strain>
    </source>
</reference>
<dbReference type="EMBL" id="FN595227">
    <property type="protein sequence ID" value="CCB45686.1"/>
    <property type="molecule type" value="Genomic_DNA"/>
</dbReference>
<dbReference type="FunFam" id="3.10.20.90:FF:000058">
    <property type="entry name" value="Octicosapeptide/phox/Bem1p domain kinase superfamily protein"/>
    <property type="match status" value="1"/>
</dbReference>
<protein>
    <recommendedName>
        <fullName evidence="2">PB1 domain-containing protein</fullName>
    </recommendedName>
</protein>
<evidence type="ECO:0000259" key="2">
    <source>
        <dbReference type="SMART" id="SM00666"/>
    </source>
</evidence>
<feature type="compositionally biased region" description="Basic and acidic residues" evidence="1">
    <location>
        <begin position="9"/>
        <end position="21"/>
    </location>
</feature>
<dbReference type="PANTHER" id="PTHR31066">
    <property type="entry name" value="OS05G0427100 PROTEIN-RELATED"/>
    <property type="match status" value="1"/>
</dbReference>
<name>F6GZK7_VITVI</name>
<feature type="compositionally biased region" description="Pro residues" evidence="1">
    <location>
        <begin position="195"/>
        <end position="211"/>
    </location>
</feature>
<feature type="compositionally biased region" description="Polar residues" evidence="1">
    <location>
        <begin position="171"/>
        <end position="183"/>
    </location>
</feature>
<dbReference type="InterPro" id="IPR053198">
    <property type="entry name" value="Gynoecium_Dev_Regulator"/>
</dbReference>
<feature type="compositionally biased region" description="Basic and acidic residues" evidence="1">
    <location>
        <begin position="215"/>
        <end position="233"/>
    </location>
</feature>
<evidence type="ECO:0000256" key="1">
    <source>
        <dbReference type="SAM" id="MobiDB-lite"/>
    </source>
</evidence>
<feature type="domain" description="PB1" evidence="2">
    <location>
        <begin position="50"/>
        <end position="138"/>
    </location>
</feature>
<dbReference type="InParanoid" id="F6GZK7"/>
<feature type="region of interest" description="Disordered" evidence="1">
    <location>
        <begin position="171"/>
        <end position="235"/>
    </location>
</feature>
<dbReference type="Pfam" id="PF00564">
    <property type="entry name" value="PB1"/>
    <property type="match status" value="1"/>
</dbReference>
<feature type="region of interest" description="Disordered" evidence="1">
    <location>
        <begin position="1"/>
        <end position="28"/>
    </location>
</feature>
<sequence length="491" mass="53891">MENYYPYPDSHDSSPRSREIDTENASWDEPPSNYKVKFMCSYGGKIHPRPQDNQLAYVGGETKILSVDRNIKFPGFMSKISSICEGEVCLKYQLPGEDLDALISVTNDEDLEHMMLEYDRLCRPSNKQARLRLFLFPLTPPASTSFGSNETKSERQWFVDALNSVQIQPLEGSSPQAAASETNPDFLFGLDKGLAPPPPVKLQDPTPPPTVPDVLPKDYSVRSDPGSEDRHVVGDPVVSPADYQRQIQELQRLQIASQEQAMFQRKNDESNTRAYPAEYYAQKIPEKLAPAPQQMPVSIPATYWPERHMTTGGYPVAASTGTEQSVYLIHTSAGVYQTPGLRPMTGQLAQPYYGMQRVVSDVYREPQVYNAAPPHQQQKVGAYGEGMGMMRPSASGVGVTEQGYAQVTYDSTGRQVYYTTPGGAAPSYQAVTTAAAQGDVRQGGVTINQDGKVVAKTKTPHCPVGSWEMVVAGLDVGSILHGEIAVSLSQV</sequence>
<dbReference type="AlphaFoldDB" id="F6GZK7"/>
<keyword evidence="4" id="KW-1185">Reference proteome</keyword>
<dbReference type="PaxDb" id="29760-VIT_18s0001g08010.t01"/>
<dbReference type="Proteomes" id="UP000009183">
    <property type="component" value="Chromosome 18"/>
</dbReference>
<dbReference type="ExpressionAtlas" id="F6GZK7">
    <property type="expression patterns" value="baseline and differential"/>
</dbReference>
<gene>
    <name evidence="3" type="ordered locus">VIT_18s0001g08010</name>
</gene>
<dbReference type="HOGENOM" id="CLU_045470_0_0_1"/>
<evidence type="ECO:0000313" key="3">
    <source>
        <dbReference type="EMBL" id="CCB45686.1"/>
    </source>
</evidence>
<dbReference type="InterPro" id="IPR000270">
    <property type="entry name" value="PB1_dom"/>
</dbReference>
<proteinExistence type="predicted"/>